<dbReference type="OrthoDB" id="9812068at2"/>
<dbReference type="CDD" id="cd07560">
    <property type="entry name" value="Peptidase_S41_CPP"/>
    <property type="match status" value="1"/>
</dbReference>
<dbReference type="AlphaFoldDB" id="A0A0H5DQP1"/>
<dbReference type="InterPro" id="IPR005151">
    <property type="entry name" value="Tail-specific_protease"/>
</dbReference>
<dbReference type="GO" id="GO:0008236">
    <property type="term" value="F:serine-type peptidase activity"/>
    <property type="evidence" value="ECO:0007669"/>
    <property type="project" value="UniProtKB-KW"/>
</dbReference>
<dbReference type="SUPFAM" id="SSF50156">
    <property type="entry name" value="PDZ domain-like"/>
    <property type="match status" value="1"/>
</dbReference>
<evidence type="ECO:0000256" key="1">
    <source>
        <dbReference type="ARBA" id="ARBA00009179"/>
    </source>
</evidence>
<dbReference type="InterPro" id="IPR001478">
    <property type="entry name" value="PDZ"/>
</dbReference>
<dbReference type="InterPro" id="IPR029045">
    <property type="entry name" value="ClpP/crotonase-like_dom_sf"/>
</dbReference>
<dbReference type="Gene3D" id="3.90.226.10">
    <property type="entry name" value="2-enoyl-CoA Hydratase, Chain A, domain 1"/>
    <property type="match status" value="1"/>
</dbReference>
<dbReference type="SMART" id="SM00245">
    <property type="entry name" value="TSPc"/>
    <property type="match status" value="1"/>
</dbReference>
<dbReference type="PANTHER" id="PTHR32060:SF30">
    <property type="entry name" value="CARBOXY-TERMINAL PROCESSING PROTEASE CTPA"/>
    <property type="match status" value="1"/>
</dbReference>
<organism evidence="7 8">
    <name type="scientific">Estrella lausannensis</name>
    <dbReference type="NCBI Taxonomy" id="483423"/>
    <lineage>
        <taxon>Bacteria</taxon>
        <taxon>Pseudomonadati</taxon>
        <taxon>Chlamydiota</taxon>
        <taxon>Chlamydiia</taxon>
        <taxon>Parachlamydiales</taxon>
        <taxon>Candidatus Criblamydiaceae</taxon>
        <taxon>Estrella</taxon>
    </lineage>
</organism>
<dbReference type="InterPro" id="IPR004447">
    <property type="entry name" value="Peptidase_S41A"/>
</dbReference>
<keyword evidence="4 5" id="KW-0720">Serine protease</keyword>
<dbReference type="PROSITE" id="PS50106">
    <property type="entry name" value="PDZ"/>
    <property type="match status" value="1"/>
</dbReference>
<dbReference type="GO" id="GO:0004175">
    <property type="term" value="F:endopeptidase activity"/>
    <property type="evidence" value="ECO:0007669"/>
    <property type="project" value="TreeGrafter"/>
</dbReference>
<dbReference type="NCBIfam" id="TIGR00225">
    <property type="entry name" value="prc"/>
    <property type="match status" value="1"/>
</dbReference>
<dbReference type="Gene3D" id="3.30.750.44">
    <property type="match status" value="1"/>
</dbReference>
<comment type="similarity">
    <text evidence="1 5">Belongs to the peptidase S41A family.</text>
</comment>
<name>A0A0H5DQP1_9BACT</name>
<dbReference type="InterPro" id="IPR036034">
    <property type="entry name" value="PDZ_sf"/>
</dbReference>
<dbReference type="RefSeq" id="WP_158227853.1">
    <property type="nucleotide sequence ID" value="NZ_CWGJ01000025.1"/>
</dbReference>
<keyword evidence="8" id="KW-1185">Reference proteome</keyword>
<evidence type="ECO:0000256" key="3">
    <source>
        <dbReference type="ARBA" id="ARBA00022801"/>
    </source>
</evidence>
<evidence type="ECO:0000259" key="6">
    <source>
        <dbReference type="PROSITE" id="PS50106"/>
    </source>
</evidence>
<gene>
    <name evidence="7" type="ORF">ELAC_1648</name>
</gene>
<dbReference type="GO" id="GO:0030288">
    <property type="term" value="C:outer membrane-bounded periplasmic space"/>
    <property type="evidence" value="ECO:0007669"/>
    <property type="project" value="TreeGrafter"/>
</dbReference>
<feature type="domain" description="PDZ" evidence="6">
    <location>
        <begin position="254"/>
        <end position="333"/>
    </location>
</feature>
<dbReference type="SUPFAM" id="SSF52096">
    <property type="entry name" value="ClpP/crotonase"/>
    <property type="match status" value="1"/>
</dbReference>
<reference evidence="8" key="1">
    <citation type="submission" date="2015-06" db="EMBL/GenBank/DDBJ databases">
        <authorList>
            <person name="Bertelli C."/>
        </authorList>
    </citation>
    <scope>NUCLEOTIDE SEQUENCE [LARGE SCALE GENOMIC DNA]</scope>
    <source>
        <strain evidence="8">CRIB-30</strain>
    </source>
</reference>
<dbReference type="InterPro" id="IPR040573">
    <property type="entry name" value="TSP_N"/>
</dbReference>
<dbReference type="Pfam" id="PF03572">
    <property type="entry name" value="Peptidase_S41"/>
    <property type="match status" value="1"/>
</dbReference>
<dbReference type="GO" id="GO:0006508">
    <property type="term" value="P:proteolysis"/>
    <property type="evidence" value="ECO:0007669"/>
    <property type="project" value="UniProtKB-KW"/>
</dbReference>
<dbReference type="CDD" id="cd06782">
    <property type="entry name" value="cpPDZ_CPP-like"/>
    <property type="match status" value="1"/>
</dbReference>
<protein>
    <recommendedName>
        <fullName evidence="6">PDZ domain-containing protein</fullName>
    </recommendedName>
</protein>
<proteinExistence type="inferred from homology"/>
<evidence type="ECO:0000313" key="7">
    <source>
        <dbReference type="EMBL" id="CRX38976.1"/>
    </source>
</evidence>
<dbReference type="Pfam" id="PF17804">
    <property type="entry name" value="TSP_NTD"/>
    <property type="match status" value="1"/>
</dbReference>
<dbReference type="EMBL" id="CWGJ01000025">
    <property type="protein sequence ID" value="CRX38976.1"/>
    <property type="molecule type" value="Genomic_DNA"/>
</dbReference>
<accession>A0A0H5DQP1</accession>
<keyword evidence="2 5" id="KW-0645">Protease</keyword>
<sequence>MALFFALSARFYPFFIFLGLLLSSIHAEEGKILQAEDVKQVMREIMKQHVEQKNLSGAIVKNSFKVYIEQFDPDRIYLLESEVEPYLNPSDTEISAVLKEWDRSEFKTYESLNALIQKSIERAQKGRRGFEANIARLLEERAGGGFADEGSPGSFASNLTELQNRQKEHFVRYIGRQKEKFGKGPVTKHQAQLVKNYEEEMQTRENEYVILQNVASAAQLQKRSLFYMHVLKALTKSLDAHTSYLNDQEAFDMKVRLEKSLEGIGIIVRKGDNGYVITKVLEGSPAQESGRVHVNDLLEKIDGKLIKNVPVQEVMNGLRGKAGTDVLLAIKRGTAPSENIKLTRKMFIVNEGRVTYRYVPFSGGYIGVIKLSSFYQNDKGVSAERDVKRAIEELASKGPLKGLVIDLRENSGGFLSQAVKVAGLFITNGVVVISKYSNGEKKLYRDMDGKISYDGPLVILTSKITASAAEIVAQALQDYGVALVVGDEQTYGKGTIQSQTVTEGDSGSSYFKVTVGKYYTVSGKTPQEMGVRADIVVPSILDGEQIGEGYLDSHLSNDRIDPAYQDSLQDVDPSLKPWYLRYYVPTLQKKTGLWREAVPQLKESSASRLRRGGYQEKIQSENNGQSFVGDTQLLETVNIVKDMVIYESKNQSRGLTTQAEEHK</sequence>
<evidence type="ECO:0000313" key="8">
    <source>
        <dbReference type="Proteomes" id="UP000220251"/>
    </source>
</evidence>
<dbReference type="GO" id="GO:0007165">
    <property type="term" value="P:signal transduction"/>
    <property type="evidence" value="ECO:0007669"/>
    <property type="project" value="TreeGrafter"/>
</dbReference>
<keyword evidence="3 5" id="KW-0378">Hydrolase</keyword>
<dbReference type="PANTHER" id="PTHR32060">
    <property type="entry name" value="TAIL-SPECIFIC PROTEASE"/>
    <property type="match status" value="1"/>
</dbReference>
<evidence type="ECO:0000256" key="4">
    <source>
        <dbReference type="ARBA" id="ARBA00022825"/>
    </source>
</evidence>
<dbReference type="Proteomes" id="UP000220251">
    <property type="component" value="Unassembled WGS sequence"/>
</dbReference>
<dbReference type="SMART" id="SM00228">
    <property type="entry name" value="PDZ"/>
    <property type="match status" value="1"/>
</dbReference>
<evidence type="ECO:0000256" key="2">
    <source>
        <dbReference type="ARBA" id="ARBA00022670"/>
    </source>
</evidence>
<dbReference type="Pfam" id="PF00595">
    <property type="entry name" value="PDZ"/>
    <property type="match status" value="1"/>
</dbReference>
<evidence type="ECO:0000256" key="5">
    <source>
        <dbReference type="RuleBase" id="RU004404"/>
    </source>
</evidence>
<dbReference type="Gene3D" id="2.30.42.10">
    <property type="match status" value="1"/>
</dbReference>